<dbReference type="EMBL" id="AE017194">
    <property type="protein sequence ID" value="AAS41941.1"/>
    <property type="molecule type" value="Genomic_DNA"/>
</dbReference>
<organism evidence="1 2">
    <name type="scientific">Bacillus cereus (strain ATCC 10987 / NRS 248)</name>
    <dbReference type="NCBI Taxonomy" id="222523"/>
    <lineage>
        <taxon>Bacteria</taxon>
        <taxon>Bacillati</taxon>
        <taxon>Bacillota</taxon>
        <taxon>Bacilli</taxon>
        <taxon>Bacillales</taxon>
        <taxon>Bacillaceae</taxon>
        <taxon>Bacillus</taxon>
        <taxon>Bacillus cereus group</taxon>
    </lineage>
</organism>
<reference evidence="1 2" key="1">
    <citation type="journal article" date="2004" name="Nucleic Acids Res.">
        <title>The genome sequence of Bacillus cereus ATCC 10987 reveals metabolic adaptations and a large plasmid related to Bacillus anthracis pXO1.</title>
        <authorList>
            <person name="Rasko D.A."/>
            <person name="Ravel J."/>
            <person name="Okstad O.A."/>
            <person name="Helgason E."/>
            <person name="Cer R.Z."/>
            <person name="Jiang L."/>
            <person name="Shores K.A."/>
            <person name="Fouts D.E."/>
            <person name="Tourasse N.J."/>
            <person name="Angiuoli S.V."/>
            <person name="Kolonay J."/>
            <person name="Nelson W.C."/>
            <person name="Kolsto A.-B."/>
            <person name="Fraser C.M."/>
            <person name="Read T.D."/>
        </authorList>
    </citation>
    <scope>NUCLEOTIDE SEQUENCE [LARGE SCALE GENOMIC DNA]</scope>
    <source>
        <strain evidence="2">ATCC 10987 / NRS 248</strain>
    </source>
</reference>
<dbReference type="HOGENOM" id="CLU_3324048_0_0_9"/>
<name>Q735X1_BACC1</name>
<protein>
    <submittedName>
        <fullName evidence="1">Uncharacterized protein</fullName>
    </submittedName>
</protein>
<dbReference type="AlphaFoldDB" id="Q735X1"/>
<evidence type="ECO:0000313" key="2">
    <source>
        <dbReference type="Proteomes" id="UP000002527"/>
    </source>
</evidence>
<accession>Q735X1</accession>
<dbReference type="Proteomes" id="UP000002527">
    <property type="component" value="Chromosome"/>
</dbReference>
<sequence length="38" mass="4279">MKGEAVIFILLLNRLGAALIRIEIVASCMNRSVMYKKL</sequence>
<evidence type="ECO:0000313" key="1">
    <source>
        <dbReference type="EMBL" id="AAS41941.1"/>
    </source>
</evidence>
<gene>
    <name evidence="1" type="ordered locus">BCE_3030</name>
</gene>
<dbReference type="KEGG" id="bca:BCE_3030"/>
<proteinExistence type="predicted"/>